<dbReference type="GO" id="GO:0004519">
    <property type="term" value="F:endonuclease activity"/>
    <property type="evidence" value="ECO:0007669"/>
    <property type="project" value="UniProtKB-KW"/>
</dbReference>
<gene>
    <name evidence="2" type="ORF">J2S41_006216</name>
</gene>
<dbReference type="InterPro" id="IPR008538">
    <property type="entry name" value="Uma2"/>
</dbReference>
<comment type="caution">
    <text evidence="2">The sequence shown here is derived from an EMBL/GenBank/DDBJ whole genome shotgun (WGS) entry which is preliminary data.</text>
</comment>
<keyword evidence="2" id="KW-0540">Nuclease</keyword>
<reference evidence="2" key="1">
    <citation type="submission" date="2023-07" db="EMBL/GenBank/DDBJ databases">
        <title>Sequencing the genomes of 1000 actinobacteria strains.</title>
        <authorList>
            <person name="Klenk H.-P."/>
        </authorList>
    </citation>
    <scope>NUCLEOTIDE SEQUENCE</scope>
    <source>
        <strain evidence="2">DSM 44707</strain>
    </source>
</reference>
<evidence type="ECO:0000259" key="1">
    <source>
        <dbReference type="Pfam" id="PF05685"/>
    </source>
</evidence>
<dbReference type="SUPFAM" id="SSF52980">
    <property type="entry name" value="Restriction endonuclease-like"/>
    <property type="match status" value="1"/>
</dbReference>
<dbReference type="InterPro" id="IPR011335">
    <property type="entry name" value="Restrct_endonuc-II-like"/>
</dbReference>
<evidence type="ECO:0000313" key="3">
    <source>
        <dbReference type="Proteomes" id="UP001183643"/>
    </source>
</evidence>
<dbReference type="Proteomes" id="UP001183643">
    <property type="component" value="Unassembled WGS sequence"/>
</dbReference>
<keyword evidence="2" id="KW-0255">Endonuclease</keyword>
<dbReference type="Gene3D" id="3.90.1570.10">
    <property type="entry name" value="tt1808, chain A"/>
    <property type="match status" value="1"/>
</dbReference>
<dbReference type="EMBL" id="JAVDYB010000001">
    <property type="protein sequence ID" value="MDR7279438.1"/>
    <property type="molecule type" value="Genomic_DNA"/>
</dbReference>
<protein>
    <submittedName>
        <fullName evidence="2">Uma2 family endonuclease</fullName>
    </submittedName>
</protein>
<dbReference type="RefSeq" id="WP_310372999.1">
    <property type="nucleotide sequence ID" value="NZ_JAVDYB010000001.1"/>
</dbReference>
<dbReference type="Pfam" id="PF05685">
    <property type="entry name" value="Uma2"/>
    <property type="match status" value="1"/>
</dbReference>
<dbReference type="PANTHER" id="PTHR35400">
    <property type="entry name" value="SLR1083 PROTEIN"/>
    <property type="match status" value="1"/>
</dbReference>
<dbReference type="PANTHER" id="PTHR35400:SF3">
    <property type="entry name" value="SLL1072 PROTEIN"/>
    <property type="match status" value="1"/>
</dbReference>
<name>A0AAE3YW33_9ACTN</name>
<proteinExistence type="predicted"/>
<organism evidence="2 3">
    <name type="scientific">Catenuloplanes atrovinosus</name>
    <dbReference type="NCBI Taxonomy" id="137266"/>
    <lineage>
        <taxon>Bacteria</taxon>
        <taxon>Bacillati</taxon>
        <taxon>Actinomycetota</taxon>
        <taxon>Actinomycetes</taxon>
        <taxon>Micromonosporales</taxon>
        <taxon>Micromonosporaceae</taxon>
        <taxon>Catenuloplanes</taxon>
    </lineage>
</organism>
<sequence length="212" mass="23469">MREVTGMVTLESGRGGFSLPRPPFTVDTLFTLPDDGLRYEVLEGVLTVTPPATPEHNRAADRLGRLIDPLLTHDAEVITASAVRMPDGDGLVPDLMVTTADLEEFPRGVPAELVHSVIEVVSPSNSSDDRVKKSRLYAKARIPCYWRLELRAWKEHFGPVPAVVVSLLGDDGEWESNIYEAGRSHKLPLVIDINRTMIHVEMDPAVLMGPRR</sequence>
<dbReference type="CDD" id="cd06260">
    <property type="entry name" value="DUF820-like"/>
    <property type="match status" value="1"/>
</dbReference>
<evidence type="ECO:0000313" key="2">
    <source>
        <dbReference type="EMBL" id="MDR7279438.1"/>
    </source>
</evidence>
<keyword evidence="3" id="KW-1185">Reference proteome</keyword>
<dbReference type="AlphaFoldDB" id="A0AAE3YW33"/>
<keyword evidence="2" id="KW-0378">Hydrolase</keyword>
<feature type="domain" description="Putative restriction endonuclease" evidence="1">
    <location>
        <begin position="28"/>
        <end position="158"/>
    </location>
</feature>
<accession>A0AAE3YW33</accession>
<dbReference type="InterPro" id="IPR012296">
    <property type="entry name" value="Nuclease_put_TT1808"/>
</dbReference>